<dbReference type="SMART" id="SM00858">
    <property type="entry name" value="SAF"/>
    <property type="match status" value="1"/>
</dbReference>
<dbReference type="InterPro" id="IPR013974">
    <property type="entry name" value="SAF"/>
</dbReference>
<feature type="compositionally biased region" description="Low complexity" evidence="1">
    <location>
        <begin position="177"/>
        <end position="188"/>
    </location>
</feature>
<comment type="caution">
    <text evidence="3">The sequence shown here is derived from an EMBL/GenBank/DDBJ whole genome shotgun (WGS) entry which is preliminary data.</text>
</comment>
<keyword evidence="3" id="KW-0966">Cell projection</keyword>
<name>A0ABR8LH56_9ACTN</name>
<feature type="region of interest" description="Disordered" evidence="1">
    <location>
        <begin position="95"/>
        <end position="188"/>
    </location>
</feature>
<evidence type="ECO:0000256" key="1">
    <source>
        <dbReference type="SAM" id="MobiDB-lite"/>
    </source>
</evidence>
<evidence type="ECO:0000313" key="3">
    <source>
        <dbReference type="EMBL" id="MBD3148141.1"/>
    </source>
</evidence>
<evidence type="ECO:0000259" key="2">
    <source>
        <dbReference type="SMART" id="SM00858"/>
    </source>
</evidence>
<sequence length="279" mass="28155">MVTRDLRRLAARRRRPIAAVLAGLAVACVLLAVRTPDGVEVLAAARDLAGGRLTASDVVVVRLPPDTVPAGAYVPGVPVSGRLLAGPLRRGEPLTDARLLGPGLFRQTLTGQASDGRRADEQPSGWHEPSGEVSDGQAPEGPADGGPADEGPAAASGASTAQAGDSAAQGETSTAQGETSTAQAGASAAEAGMVATPVRITDPDAARLLSPGDVIDILAAFEDGPFQARLVAQKVRVIARPPGRTDGGALLVLATTPGQAAQLAQAQAQGRLFVTIHPH</sequence>
<accession>A0ABR8LH56</accession>
<keyword evidence="3" id="KW-0282">Flagellum</keyword>
<reference evidence="3 4" key="1">
    <citation type="submission" date="2020-09" db="EMBL/GenBank/DDBJ databases">
        <title>Actinomycete isolated from the Camponotus japonicus Mayr.</title>
        <authorList>
            <person name="Gong X."/>
        </authorList>
    </citation>
    <scope>NUCLEOTIDE SEQUENCE [LARGE SCALE GENOMIC DNA]</scope>
    <source>
        <strain evidence="3 4">2C-HV3</strain>
    </source>
</reference>
<feature type="domain" description="SAF" evidence="2">
    <location>
        <begin position="39"/>
        <end position="100"/>
    </location>
</feature>
<gene>
    <name evidence="3" type="ORF">IEQ31_33925</name>
</gene>
<feature type="compositionally biased region" description="Low complexity" evidence="1">
    <location>
        <begin position="138"/>
        <end position="170"/>
    </location>
</feature>
<evidence type="ECO:0000313" key="4">
    <source>
        <dbReference type="Proteomes" id="UP000653231"/>
    </source>
</evidence>
<dbReference type="EMBL" id="JACXRZ010000042">
    <property type="protein sequence ID" value="MBD3148141.1"/>
    <property type="molecule type" value="Genomic_DNA"/>
</dbReference>
<organism evidence="3 4">
    <name type="scientific">Microbispora bryophytorum subsp. camponoti</name>
    <dbReference type="NCBI Taxonomy" id="1677852"/>
    <lineage>
        <taxon>Bacteria</taxon>
        <taxon>Bacillati</taxon>
        <taxon>Actinomycetota</taxon>
        <taxon>Actinomycetes</taxon>
        <taxon>Streptosporangiales</taxon>
        <taxon>Streptosporangiaceae</taxon>
        <taxon>Microbispora</taxon>
    </lineage>
</organism>
<dbReference type="Pfam" id="PF08666">
    <property type="entry name" value="SAF"/>
    <property type="match status" value="1"/>
</dbReference>
<proteinExistence type="predicted"/>
<dbReference type="Proteomes" id="UP000653231">
    <property type="component" value="Unassembled WGS sequence"/>
</dbReference>
<dbReference type="RefSeq" id="WP_191055251.1">
    <property type="nucleotide sequence ID" value="NZ_JACXRZ010000042.1"/>
</dbReference>
<dbReference type="PROSITE" id="PS51257">
    <property type="entry name" value="PROKAR_LIPOPROTEIN"/>
    <property type="match status" value="1"/>
</dbReference>
<dbReference type="CDD" id="cd11614">
    <property type="entry name" value="SAF_CpaB_FlgA_like"/>
    <property type="match status" value="1"/>
</dbReference>
<protein>
    <submittedName>
        <fullName evidence="3">Flagellar biosynthesis protein FlgA</fullName>
    </submittedName>
</protein>
<keyword evidence="3" id="KW-0969">Cilium</keyword>
<keyword evidence="4" id="KW-1185">Reference proteome</keyword>